<keyword evidence="4" id="KW-1185">Reference proteome</keyword>
<dbReference type="Proteomes" id="UP000198967">
    <property type="component" value="Unassembled WGS sequence"/>
</dbReference>
<evidence type="ECO:0000313" key="4">
    <source>
        <dbReference type="Proteomes" id="UP000198967"/>
    </source>
</evidence>
<dbReference type="EMBL" id="FNBE01000017">
    <property type="protein sequence ID" value="SDG98997.1"/>
    <property type="molecule type" value="Genomic_DNA"/>
</dbReference>
<dbReference type="InterPro" id="IPR017520">
    <property type="entry name" value="CHP03086"/>
</dbReference>
<dbReference type="AlphaFoldDB" id="A0A1G7YRI9"/>
<dbReference type="NCBIfam" id="TIGR03083">
    <property type="entry name" value="maleylpyruvate isomerase family mycothiol-dependent enzyme"/>
    <property type="match status" value="1"/>
</dbReference>
<dbReference type="OrthoDB" id="5185819at2"/>
<evidence type="ECO:0000259" key="2">
    <source>
        <dbReference type="Pfam" id="PF11716"/>
    </source>
</evidence>
<name>A0A1G7YRI9_PSEOR</name>
<evidence type="ECO:0000256" key="1">
    <source>
        <dbReference type="SAM" id="MobiDB-lite"/>
    </source>
</evidence>
<dbReference type="Gene3D" id="1.20.120.450">
    <property type="entry name" value="dinb family like domain"/>
    <property type="match status" value="1"/>
</dbReference>
<dbReference type="Pfam" id="PF11716">
    <property type="entry name" value="MDMPI_N"/>
    <property type="match status" value="1"/>
</dbReference>
<dbReference type="GO" id="GO:0046872">
    <property type="term" value="F:metal ion binding"/>
    <property type="evidence" value="ECO:0007669"/>
    <property type="project" value="InterPro"/>
</dbReference>
<sequence>MTASTTDAPRPPEPAHEPALGPALGPALDLAPAARRVAELLPAIGPEQLGDPTPCPDFDVATLLDHLVTLTDAFTHSARKTPLGAPETPSAAHLDPDWRTALPDMLAELVAAWAEPAAWAGETEAGGLRLPASEVGAIAVNELVVHGWDLARATRQRFSVDAASARACLGFAQQFEVVVPGLFGERVEVGADAPVFHRVLGLEGRDPRW</sequence>
<dbReference type="SUPFAM" id="SSF109854">
    <property type="entry name" value="DinB/YfiT-like putative metalloenzymes"/>
    <property type="match status" value="1"/>
</dbReference>
<feature type="domain" description="Mycothiol-dependent maleylpyruvate isomerase metal-binding" evidence="2">
    <location>
        <begin position="30"/>
        <end position="151"/>
    </location>
</feature>
<gene>
    <name evidence="3" type="ORF">SAMN05216377_117129</name>
</gene>
<evidence type="ECO:0000313" key="3">
    <source>
        <dbReference type="EMBL" id="SDG98997.1"/>
    </source>
</evidence>
<proteinExistence type="predicted"/>
<dbReference type="InterPro" id="IPR017517">
    <property type="entry name" value="Maleyloyr_isom"/>
</dbReference>
<feature type="region of interest" description="Disordered" evidence="1">
    <location>
        <begin position="1"/>
        <end position="25"/>
    </location>
</feature>
<protein>
    <submittedName>
        <fullName evidence="3">TIGR03086 family protein</fullName>
    </submittedName>
</protein>
<dbReference type="InterPro" id="IPR024344">
    <property type="entry name" value="MDMPI_metal-binding"/>
</dbReference>
<dbReference type="RefSeq" id="WP_093088852.1">
    <property type="nucleotide sequence ID" value="NZ_FNBE01000017.1"/>
</dbReference>
<dbReference type="STRING" id="366584.SAMN05216377_117129"/>
<accession>A0A1G7YRI9</accession>
<reference evidence="3 4" key="1">
    <citation type="submission" date="2016-10" db="EMBL/GenBank/DDBJ databases">
        <authorList>
            <person name="de Groot N.N."/>
        </authorList>
    </citation>
    <scope>NUCLEOTIDE SEQUENCE [LARGE SCALE GENOMIC DNA]</scope>
    <source>
        <strain evidence="3 4">CGMCC 4.3143</strain>
    </source>
</reference>
<dbReference type="NCBIfam" id="TIGR03086">
    <property type="entry name" value="TIGR03086 family metal-binding protein"/>
    <property type="match status" value="1"/>
</dbReference>
<dbReference type="InterPro" id="IPR034660">
    <property type="entry name" value="DinB/YfiT-like"/>
</dbReference>
<organism evidence="3 4">
    <name type="scientific">Pseudonocardia oroxyli</name>
    <dbReference type="NCBI Taxonomy" id="366584"/>
    <lineage>
        <taxon>Bacteria</taxon>
        <taxon>Bacillati</taxon>
        <taxon>Actinomycetota</taxon>
        <taxon>Actinomycetes</taxon>
        <taxon>Pseudonocardiales</taxon>
        <taxon>Pseudonocardiaceae</taxon>
        <taxon>Pseudonocardia</taxon>
    </lineage>
</organism>